<evidence type="ECO:0000256" key="4">
    <source>
        <dbReference type="ARBA" id="ARBA00022984"/>
    </source>
</evidence>
<dbReference type="Gene3D" id="3.40.1190.10">
    <property type="entry name" value="Mur-like, catalytic domain"/>
    <property type="match status" value="1"/>
</dbReference>
<comment type="caution">
    <text evidence="12">The sequence shown here is derived from an EMBL/GenBank/DDBJ whole genome shotgun (WGS) entry which is preliminary data.</text>
</comment>
<keyword evidence="5 7" id="KW-0131">Cell cycle</keyword>
<dbReference type="InterPro" id="IPR036615">
    <property type="entry name" value="Mur_ligase_C_dom_sf"/>
</dbReference>
<keyword evidence="7" id="KW-0963">Cytoplasm</keyword>
<evidence type="ECO:0000256" key="8">
    <source>
        <dbReference type="RuleBase" id="RU004135"/>
    </source>
</evidence>
<dbReference type="STRING" id="1802583.A2311_03185"/>
<dbReference type="InterPro" id="IPR036565">
    <property type="entry name" value="Mur-like_cat_sf"/>
</dbReference>
<dbReference type="EC" id="6.3.2.-" evidence="7"/>
<dbReference type="InterPro" id="IPR004101">
    <property type="entry name" value="Mur_ligase_C"/>
</dbReference>
<feature type="binding site" evidence="7">
    <location>
        <begin position="119"/>
        <end position="120"/>
    </location>
    <ligand>
        <name>UDP-N-acetyl-alpha-D-muramoyl-L-alanyl-D-glutamate</name>
        <dbReference type="ChEBI" id="CHEBI:83900"/>
    </ligand>
</feature>
<organism evidence="12 13">
    <name type="scientific">candidate division WOR-1 bacterium RIFOXYB2_FULL_48_7</name>
    <dbReference type="NCBI Taxonomy" id="1802583"/>
    <lineage>
        <taxon>Bacteria</taxon>
        <taxon>Bacillati</taxon>
        <taxon>Saganbacteria</taxon>
    </lineage>
</organism>
<dbReference type="NCBIfam" id="TIGR01085">
    <property type="entry name" value="murE"/>
    <property type="match status" value="1"/>
</dbReference>
<sequence>MIIYDSRQVRPGDTFVAIPGLKHDGLEFVAQAVANGATTIVAEKSVVVPAGVKTVKVPSARLALAELSAEYYGQPSKKLKLIGITGTKGKSTTAFLVQAIINQAGYKSGLIGTITHPMTTPESADLQAELAKMVEQGYTHCVLEVSSHALAQERVHACHFSVAIFTNLSHDHLDYHKTKEEYMLAKKKLFAMLPRDGFAIINIDDPAGEKMIGAVKGEVITYGIGQAKHELRSTKHNEYDTDVHSIDIRQREMTLKINTLDVKTPLIGLHNVYNIAAAWQTGLILGIRPIIIKKGLESVKVIPGRQEEIIAGQLFRVIVDFAHSPDSLQKLLETYKPLTKGRIILVFGCPGDRDRAKRPLMGELAARLADVVIITTDDPHSEEPAAIIEEIRQRAGERAKIILDRRAAIVQAIKLAKTGDILLIAGRGHEQSQDFQGKKIMLDDRQVVLESLKEYKSFRNKA</sequence>
<evidence type="ECO:0000256" key="7">
    <source>
        <dbReference type="HAMAP-Rule" id="MF_00208"/>
    </source>
</evidence>
<dbReference type="PANTHER" id="PTHR23135">
    <property type="entry name" value="MUR LIGASE FAMILY MEMBER"/>
    <property type="match status" value="1"/>
</dbReference>
<dbReference type="GO" id="GO:0000287">
    <property type="term" value="F:magnesium ion binding"/>
    <property type="evidence" value="ECO:0007669"/>
    <property type="project" value="UniProtKB-UniRule"/>
</dbReference>
<comment type="subcellular location">
    <subcellularLocation>
        <location evidence="7 8">Cytoplasm</location>
    </subcellularLocation>
</comment>
<dbReference type="GO" id="GO:0009252">
    <property type="term" value="P:peptidoglycan biosynthetic process"/>
    <property type="evidence" value="ECO:0007669"/>
    <property type="project" value="UniProtKB-UniRule"/>
</dbReference>
<comment type="cofactor">
    <cofactor evidence="7">
        <name>Mg(2+)</name>
        <dbReference type="ChEBI" id="CHEBI:18420"/>
    </cofactor>
</comment>
<evidence type="ECO:0000256" key="3">
    <source>
        <dbReference type="ARBA" id="ARBA00022960"/>
    </source>
</evidence>
<dbReference type="Pfam" id="PF02875">
    <property type="entry name" value="Mur_ligase_C"/>
    <property type="match status" value="1"/>
</dbReference>
<dbReference type="SUPFAM" id="SSF63418">
    <property type="entry name" value="MurE/MurF N-terminal domain"/>
    <property type="match status" value="1"/>
</dbReference>
<comment type="pathway">
    <text evidence="7 8">Cell wall biogenesis; peptidoglycan biosynthesis.</text>
</comment>
<dbReference type="InterPro" id="IPR000713">
    <property type="entry name" value="Mur_ligase_N"/>
</dbReference>
<dbReference type="GO" id="GO:0008360">
    <property type="term" value="P:regulation of cell shape"/>
    <property type="evidence" value="ECO:0007669"/>
    <property type="project" value="UniProtKB-KW"/>
</dbReference>
<dbReference type="PANTHER" id="PTHR23135:SF4">
    <property type="entry name" value="UDP-N-ACETYLMURAMOYL-L-ALANYL-D-GLUTAMATE--2,6-DIAMINOPIMELATE LIGASE MURE HOMOLOG, CHLOROPLASTIC"/>
    <property type="match status" value="1"/>
</dbReference>
<keyword evidence="7" id="KW-0436">Ligase</keyword>
<evidence type="ECO:0000256" key="1">
    <source>
        <dbReference type="ARBA" id="ARBA00005898"/>
    </source>
</evidence>
<feature type="domain" description="Mur ligase central" evidence="11">
    <location>
        <begin position="84"/>
        <end position="279"/>
    </location>
</feature>
<feature type="binding site" evidence="7">
    <location>
        <position position="6"/>
    </location>
    <ligand>
        <name>UDP-N-acetyl-alpha-D-muramoyl-L-alanyl-D-glutamate</name>
        <dbReference type="ChEBI" id="CHEBI:83900"/>
    </ligand>
</feature>
<keyword evidence="6 7" id="KW-0961">Cell wall biogenesis/degradation</keyword>
<gene>
    <name evidence="7" type="primary">murE</name>
    <name evidence="12" type="ORF">A2311_03185</name>
</gene>
<dbReference type="GO" id="GO:0005524">
    <property type="term" value="F:ATP binding"/>
    <property type="evidence" value="ECO:0007669"/>
    <property type="project" value="UniProtKB-UniRule"/>
</dbReference>
<evidence type="ECO:0000313" key="12">
    <source>
        <dbReference type="EMBL" id="OGC28964.1"/>
    </source>
</evidence>
<dbReference type="GO" id="GO:0071555">
    <property type="term" value="P:cell wall organization"/>
    <property type="evidence" value="ECO:0007669"/>
    <property type="project" value="UniProtKB-KW"/>
</dbReference>
<keyword evidence="7" id="KW-0460">Magnesium</keyword>
<dbReference type="HAMAP" id="MF_00208">
    <property type="entry name" value="MurE"/>
    <property type="match status" value="1"/>
</dbReference>
<comment type="PTM">
    <text evidence="7">Carboxylation is probably crucial for Mg(2+) binding and, consequently, for the gamma-phosphate positioning of ATP.</text>
</comment>
<evidence type="ECO:0000256" key="6">
    <source>
        <dbReference type="ARBA" id="ARBA00023316"/>
    </source>
</evidence>
<feature type="domain" description="Mur ligase N-terminal catalytic" evidence="9">
    <location>
        <begin position="2"/>
        <end position="72"/>
    </location>
</feature>
<comment type="function">
    <text evidence="7">Catalyzes the addition of an amino acid to the nucleotide precursor UDP-N-acetylmuramoyl-L-alanyl-D-glutamate (UMAG) in the biosynthesis of bacterial cell-wall peptidoglycan.</text>
</comment>
<proteinExistence type="inferred from homology"/>
<name>A0A1F4T8E1_UNCSA</name>
<feature type="binding site" evidence="7">
    <location>
        <position position="152"/>
    </location>
    <ligand>
        <name>UDP-N-acetyl-alpha-D-muramoyl-L-alanyl-D-glutamate</name>
        <dbReference type="ChEBI" id="CHEBI:83900"/>
    </ligand>
</feature>
<accession>A0A1F4T8E1</accession>
<feature type="binding site" evidence="7">
    <location>
        <begin position="86"/>
        <end position="92"/>
    </location>
    <ligand>
        <name>ATP</name>
        <dbReference type="ChEBI" id="CHEBI:30616"/>
    </ligand>
</feature>
<evidence type="ECO:0000259" key="11">
    <source>
        <dbReference type="Pfam" id="PF08245"/>
    </source>
</evidence>
<dbReference type="GO" id="GO:0051301">
    <property type="term" value="P:cell division"/>
    <property type="evidence" value="ECO:0007669"/>
    <property type="project" value="UniProtKB-KW"/>
</dbReference>
<keyword evidence="4 7" id="KW-0573">Peptidoglycan synthesis</keyword>
<dbReference type="GO" id="GO:0005737">
    <property type="term" value="C:cytoplasm"/>
    <property type="evidence" value="ECO:0007669"/>
    <property type="project" value="UniProtKB-SubCell"/>
</dbReference>
<evidence type="ECO:0000256" key="5">
    <source>
        <dbReference type="ARBA" id="ARBA00023306"/>
    </source>
</evidence>
<dbReference type="InterPro" id="IPR013221">
    <property type="entry name" value="Mur_ligase_cen"/>
</dbReference>
<protein>
    <recommendedName>
        <fullName evidence="7">UDP-N-acetylmuramyl-tripeptide synthetase</fullName>
        <ecNumber evidence="7">6.3.2.-</ecNumber>
    </recommendedName>
    <alternativeName>
        <fullName evidence="7">UDP-MurNAc-tripeptide synthetase</fullName>
    </alternativeName>
</protein>
<comment type="caution">
    <text evidence="7">Lacks conserved residue(s) required for the propagation of feature annotation.</text>
</comment>
<feature type="binding site" evidence="7">
    <location>
        <position position="154"/>
    </location>
    <ligand>
        <name>UDP-N-acetyl-alpha-D-muramoyl-L-alanyl-D-glutamate</name>
        <dbReference type="ChEBI" id="CHEBI:83900"/>
    </ligand>
</feature>
<evidence type="ECO:0000259" key="9">
    <source>
        <dbReference type="Pfam" id="PF01225"/>
    </source>
</evidence>
<evidence type="ECO:0000256" key="2">
    <source>
        <dbReference type="ARBA" id="ARBA00022618"/>
    </source>
</evidence>
<dbReference type="Gene3D" id="3.90.190.20">
    <property type="entry name" value="Mur ligase, C-terminal domain"/>
    <property type="match status" value="1"/>
</dbReference>
<dbReference type="EMBL" id="MEUF01000095">
    <property type="protein sequence ID" value="OGC28964.1"/>
    <property type="molecule type" value="Genomic_DNA"/>
</dbReference>
<dbReference type="UniPathway" id="UPA00219"/>
<dbReference type="Pfam" id="PF01225">
    <property type="entry name" value="Mur_ligase"/>
    <property type="match status" value="1"/>
</dbReference>
<reference evidence="12 13" key="1">
    <citation type="journal article" date="2016" name="Nat. Commun.">
        <title>Thousands of microbial genomes shed light on interconnected biogeochemical processes in an aquifer system.</title>
        <authorList>
            <person name="Anantharaman K."/>
            <person name="Brown C.T."/>
            <person name="Hug L.A."/>
            <person name="Sharon I."/>
            <person name="Castelle C.J."/>
            <person name="Probst A.J."/>
            <person name="Thomas B.C."/>
            <person name="Singh A."/>
            <person name="Wilkins M.J."/>
            <person name="Karaoz U."/>
            <person name="Brodie E.L."/>
            <person name="Williams K.H."/>
            <person name="Hubbard S.S."/>
            <person name="Banfield J.F."/>
        </authorList>
    </citation>
    <scope>NUCLEOTIDE SEQUENCE [LARGE SCALE GENOMIC DNA]</scope>
</reference>
<keyword evidence="3 7" id="KW-0133">Cell shape</keyword>
<dbReference type="Gene3D" id="3.40.1390.10">
    <property type="entry name" value="MurE/MurF, N-terminal domain"/>
    <property type="match status" value="1"/>
</dbReference>
<feature type="modified residue" description="N6-carboxylysine" evidence="7">
    <location>
        <position position="186"/>
    </location>
</feature>
<keyword evidence="2 7" id="KW-0132">Cell division</keyword>
<evidence type="ECO:0000259" key="10">
    <source>
        <dbReference type="Pfam" id="PF02875"/>
    </source>
</evidence>
<dbReference type="SUPFAM" id="SSF53623">
    <property type="entry name" value="MurD-like peptide ligases, catalytic domain"/>
    <property type="match status" value="1"/>
</dbReference>
<comment type="similarity">
    <text evidence="1 7">Belongs to the MurCDEF family. MurE subfamily.</text>
</comment>
<keyword evidence="7" id="KW-0067">ATP-binding</keyword>
<dbReference type="NCBIfam" id="NF001126">
    <property type="entry name" value="PRK00139.1-4"/>
    <property type="match status" value="1"/>
</dbReference>
<dbReference type="GO" id="GO:0016881">
    <property type="term" value="F:acid-amino acid ligase activity"/>
    <property type="evidence" value="ECO:0007669"/>
    <property type="project" value="UniProtKB-UniRule"/>
</dbReference>
<dbReference type="SUPFAM" id="SSF53244">
    <property type="entry name" value="MurD-like peptide ligases, peptide-binding domain"/>
    <property type="match status" value="1"/>
</dbReference>
<evidence type="ECO:0000313" key="13">
    <source>
        <dbReference type="Proteomes" id="UP000178951"/>
    </source>
</evidence>
<feature type="binding site" evidence="7">
    <location>
        <position position="146"/>
    </location>
    <ligand>
        <name>UDP-N-acetyl-alpha-D-muramoyl-L-alanyl-D-glutamate</name>
        <dbReference type="ChEBI" id="CHEBI:83900"/>
    </ligand>
</feature>
<dbReference type="AlphaFoldDB" id="A0A1F4T8E1"/>
<dbReference type="InterPro" id="IPR035911">
    <property type="entry name" value="MurE/MurF_N"/>
</dbReference>
<dbReference type="Proteomes" id="UP000178951">
    <property type="component" value="Unassembled WGS sequence"/>
</dbReference>
<feature type="domain" description="Mur ligase C-terminal" evidence="10">
    <location>
        <begin position="309"/>
        <end position="428"/>
    </location>
</feature>
<dbReference type="InterPro" id="IPR005761">
    <property type="entry name" value="UDP-N-AcMur-Glu-dNH2Pim_ligase"/>
</dbReference>
<keyword evidence="7" id="KW-0547">Nucleotide-binding</keyword>
<dbReference type="Pfam" id="PF08245">
    <property type="entry name" value="Mur_ligase_M"/>
    <property type="match status" value="1"/>
</dbReference>